<dbReference type="OrthoDB" id="5426775at2759"/>
<dbReference type="PANTHER" id="PTHR42470">
    <property type="entry name" value="VAST DOMAIN-CONTAINING PROTEIN"/>
    <property type="match status" value="1"/>
</dbReference>
<evidence type="ECO:0000256" key="1">
    <source>
        <dbReference type="SAM" id="MobiDB-lite"/>
    </source>
</evidence>
<dbReference type="InterPro" id="IPR057684">
    <property type="entry name" value="DUF7924"/>
</dbReference>
<comment type="caution">
    <text evidence="3">The sequence shown here is derived from an EMBL/GenBank/DDBJ whole genome shotgun (WGS) entry which is preliminary data.</text>
</comment>
<organism evidence="3 4">
    <name type="scientific">Fusarium albosuccineum</name>
    <dbReference type="NCBI Taxonomy" id="1237068"/>
    <lineage>
        <taxon>Eukaryota</taxon>
        <taxon>Fungi</taxon>
        <taxon>Dikarya</taxon>
        <taxon>Ascomycota</taxon>
        <taxon>Pezizomycotina</taxon>
        <taxon>Sordariomycetes</taxon>
        <taxon>Hypocreomycetidae</taxon>
        <taxon>Hypocreales</taxon>
        <taxon>Nectriaceae</taxon>
        <taxon>Fusarium</taxon>
        <taxon>Fusarium decemcellulare species complex</taxon>
    </lineage>
</organism>
<accession>A0A8H4LF97</accession>
<feature type="domain" description="DUF7924" evidence="2">
    <location>
        <begin position="112"/>
        <end position="230"/>
    </location>
</feature>
<evidence type="ECO:0000313" key="3">
    <source>
        <dbReference type="EMBL" id="KAF4467936.1"/>
    </source>
</evidence>
<dbReference type="EMBL" id="JAADYS010000679">
    <property type="protein sequence ID" value="KAF4467936.1"/>
    <property type="molecule type" value="Genomic_DNA"/>
</dbReference>
<evidence type="ECO:0000259" key="2">
    <source>
        <dbReference type="Pfam" id="PF25545"/>
    </source>
</evidence>
<dbReference type="AlphaFoldDB" id="A0A8H4LF97"/>
<protein>
    <recommendedName>
        <fullName evidence="2">DUF7924 domain-containing protein</fullName>
    </recommendedName>
</protein>
<keyword evidence="4" id="KW-1185">Reference proteome</keyword>
<dbReference type="PANTHER" id="PTHR42470:SF1">
    <property type="entry name" value="VAST DOMAIN-CONTAINING PROTEIN"/>
    <property type="match status" value="1"/>
</dbReference>
<reference evidence="3 4" key="1">
    <citation type="submission" date="2020-01" db="EMBL/GenBank/DDBJ databases">
        <title>Identification and distribution of gene clusters putatively required for synthesis of sphingolipid metabolism inhibitors in phylogenetically diverse species of the filamentous fungus Fusarium.</title>
        <authorList>
            <person name="Kim H.-S."/>
            <person name="Busman M."/>
            <person name="Brown D.W."/>
            <person name="Divon H."/>
            <person name="Uhlig S."/>
            <person name="Proctor R.H."/>
        </authorList>
    </citation>
    <scope>NUCLEOTIDE SEQUENCE [LARGE SCALE GENOMIC DNA]</scope>
    <source>
        <strain evidence="3 4">NRRL 20459</strain>
    </source>
</reference>
<feature type="region of interest" description="Disordered" evidence="1">
    <location>
        <begin position="1"/>
        <end position="26"/>
    </location>
</feature>
<dbReference type="Proteomes" id="UP000554235">
    <property type="component" value="Unassembled WGS sequence"/>
</dbReference>
<name>A0A8H4LF97_9HYPO</name>
<dbReference type="Pfam" id="PF25545">
    <property type="entry name" value="DUF7924"/>
    <property type="match status" value="1"/>
</dbReference>
<gene>
    <name evidence="3" type="ORF">FALBO_5170</name>
</gene>
<sequence>MNPTRPSADPNMEPQTQISDGIPDDEISDHYRGQEILRNNGMIYLAPYRAFKEVPSDVESLAKDMAFWDNYLDLAEWPSSALLRQQSHLPPRQFGQSKIRRLKYLSQGGVNNDGLLYPFLTVAIEGNDSVKNGSLWAATDTCLASSSVCVTLVQKIEQELKVYDTSYYLAIDNTAFSVAMNGTVARLYVTFVTENGSCAMYNARSFLLQNPDHHLAFRIVMLNILEWGQSRLSTIAGRLRMMLPEA</sequence>
<evidence type="ECO:0000313" key="4">
    <source>
        <dbReference type="Proteomes" id="UP000554235"/>
    </source>
</evidence>
<proteinExistence type="predicted"/>